<keyword evidence="3" id="KW-1185">Reference proteome</keyword>
<organism evidence="2 3">
    <name type="scientific">Oryza meyeriana var. granulata</name>
    <dbReference type="NCBI Taxonomy" id="110450"/>
    <lineage>
        <taxon>Eukaryota</taxon>
        <taxon>Viridiplantae</taxon>
        <taxon>Streptophyta</taxon>
        <taxon>Embryophyta</taxon>
        <taxon>Tracheophyta</taxon>
        <taxon>Spermatophyta</taxon>
        <taxon>Magnoliopsida</taxon>
        <taxon>Liliopsida</taxon>
        <taxon>Poales</taxon>
        <taxon>Poaceae</taxon>
        <taxon>BOP clade</taxon>
        <taxon>Oryzoideae</taxon>
        <taxon>Oryzeae</taxon>
        <taxon>Oryzinae</taxon>
        <taxon>Oryza</taxon>
        <taxon>Oryza meyeriana</taxon>
    </lineage>
</organism>
<accession>A0A6G1EV77</accession>
<dbReference type="Proteomes" id="UP000479710">
    <property type="component" value="Unassembled WGS sequence"/>
</dbReference>
<comment type="caution">
    <text evidence="2">The sequence shown here is derived from an EMBL/GenBank/DDBJ whole genome shotgun (WGS) entry which is preliminary data.</text>
</comment>
<name>A0A6G1EV77_9ORYZ</name>
<dbReference type="EMBL" id="SPHZ02000002">
    <property type="protein sequence ID" value="KAF0928521.1"/>
    <property type="molecule type" value="Genomic_DNA"/>
</dbReference>
<gene>
    <name evidence="2" type="ORF">E2562_004143</name>
</gene>
<reference evidence="2 3" key="1">
    <citation type="submission" date="2019-11" db="EMBL/GenBank/DDBJ databases">
        <title>Whole genome sequence of Oryza granulata.</title>
        <authorList>
            <person name="Li W."/>
        </authorList>
    </citation>
    <scope>NUCLEOTIDE SEQUENCE [LARGE SCALE GENOMIC DNA]</scope>
    <source>
        <strain evidence="3">cv. Menghai</strain>
        <tissue evidence="2">Leaf</tissue>
    </source>
</reference>
<proteinExistence type="predicted"/>
<evidence type="ECO:0000313" key="2">
    <source>
        <dbReference type="EMBL" id="KAF0928521.1"/>
    </source>
</evidence>
<feature type="region of interest" description="Disordered" evidence="1">
    <location>
        <begin position="1"/>
        <end position="24"/>
    </location>
</feature>
<dbReference type="AlphaFoldDB" id="A0A6G1EV77"/>
<sequence length="67" mass="7174">MGLGARQYGPTSGRGKGTQGKQDEKVTWGSLFKVELARPGQGFGMVGGEHAEVPGREAIWLGWMILT</sequence>
<protein>
    <submittedName>
        <fullName evidence="2">Uncharacterized protein</fullName>
    </submittedName>
</protein>
<evidence type="ECO:0000256" key="1">
    <source>
        <dbReference type="SAM" id="MobiDB-lite"/>
    </source>
</evidence>
<evidence type="ECO:0000313" key="3">
    <source>
        <dbReference type="Proteomes" id="UP000479710"/>
    </source>
</evidence>